<evidence type="ECO:0000256" key="2">
    <source>
        <dbReference type="SAM" id="Phobius"/>
    </source>
</evidence>
<dbReference type="Proteomes" id="UP000002945">
    <property type="component" value="Unassembled WGS sequence"/>
</dbReference>
<proteinExistence type="predicted"/>
<dbReference type="RefSeq" id="WP_007093973.1">
    <property type="nucleotide sequence ID" value="NZ_CP142125.1"/>
</dbReference>
<feature type="transmembrane region" description="Helical" evidence="2">
    <location>
        <begin position="7"/>
        <end position="24"/>
    </location>
</feature>
<keyword evidence="2" id="KW-0472">Membrane</keyword>
<evidence type="ECO:0000313" key="4">
    <source>
        <dbReference type="Proteomes" id="UP000002945"/>
    </source>
</evidence>
<dbReference type="HOGENOM" id="CLU_1370645_0_0_10"/>
<protein>
    <submittedName>
        <fullName evidence="3">Uncharacterized protein</fullName>
    </submittedName>
</protein>
<dbReference type="STRING" id="391587.KAOT1_07027"/>
<evidence type="ECO:0000313" key="3">
    <source>
        <dbReference type="EMBL" id="EDP95217.1"/>
    </source>
</evidence>
<keyword evidence="4" id="KW-1185">Reference proteome</keyword>
<dbReference type="OrthoDB" id="1119089at2"/>
<dbReference type="EMBL" id="ABIB01000010">
    <property type="protein sequence ID" value="EDP95217.1"/>
    <property type="molecule type" value="Genomic_DNA"/>
</dbReference>
<name>A9E5T1_9FLAO</name>
<gene>
    <name evidence="3" type="ORF">KAOT1_07027</name>
</gene>
<organism evidence="3 4">
    <name type="scientific">Kordia algicida OT-1</name>
    <dbReference type="NCBI Taxonomy" id="391587"/>
    <lineage>
        <taxon>Bacteria</taxon>
        <taxon>Pseudomonadati</taxon>
        <taxon>Bacteroidota</taxon>
        <taxon>Flavobacteriia</taxon>
        <taxon>Flavobacteriales</taxon>
        <taxon>Flavobacteriaceae</taxon>
        <taxon>Kordia</taxon>
    </lineage>
</organism>
<feature type="region of interest" description="Disordered" evidence="1">
    <location>
        <begin position="180"/>
        <end position="199"/>
    </location>
</feature>
<reference evidence="3 4" key="1">
    <citation type="journal article" date="2011" name="J. Bacteriol.">
        <title>Genome sequence of the algicidal bacterium Kordia algicida OT-1.</title>
        <authorList>
            <person name="Lee H.S."/>
            <person name="Kang S.G."/>
            <person name="Kwon K.K."/>
            <person name="Lee J.H."/>
            <person name="Kim S.J."/>
        </authorList>
    </citation>
    <scope>NUCLEOTIDE SEQUENCE [LARGE SCALE GENOMIC DNA]</scope>
    <source>
        <strain evidence="3 4">OT-1</strain>
    </source>
</reference>
<feature type="transmembrane region" description="Helical" evidence="2">
    <location>
        <begin position="72"/>
        <end position="94"/>
    </location>
</feature>
<dbReference type="AlphaFoldDB" id="A9E5T1"/>
<feature type="compositionally biased region" description="Basic and acidic residues" evidence="1">
    <location>
        <begin position="180"/>
        <end position="189"/>
    </location>
</feature>
<dbReference type="eggNOG" id="ENOG50336GA">
    <property type="taxonomic scope" value="Bacteria"/>
</dbReference>
<feature type="transmembrane region" description="Helical" evidence="2">
    <location>
        <begin position="134"/>
        <end position="151"/>
    </location>
</feature>
<feature type="transmembrane region" description="Helical" evidence="2">
    <location>
        <begin position="100"/>
        <end position="122"/>
    </location>
</feature>
<keyword evidence="2" id="KW-0812">Transmembrane</keyword>
<evidence type="ECO:0000256" key="1">
    <source>
        <dbReference type="SAM" id="MobiDB-lite"/>
    </source>
</evidence>
<comment type="caution">
    <text evidence="3">The sequence shown here is derived from an EMBL/GenBank/DDBJ whole genome shotgun (WGS) entry which is preliminary data.</text>
</comment>
<accession>A9E5T1</accession>
<feature type="transmembrane region" description="Helical" evidence="2">
    <location>
        <begin position="30"/>
        <end position="51"/>
    </location>
</feature>
<keyword evidence="2" id="KW-1133">Transmembrane helix</keyword>
<sequence>MVKLEKILGVIISSIMMLMLLFLLPLGALLLTLSVLILILLHSVFGFALFNKIPLKNLGKKEAYKGVSTMRIIGSIGAGFALMTLVVGILFVFLRWPFGYVNLTNGLVMAGIVLLISIIKIGTTKNDASFYKRMIIRVGIISFIGFLLRFTPTETLFELKCHGCPESYIEAEKALMKDPENPELIKKADEESEKYYQQQ</sequence>